<evidence type="ECO:0000256" key="1">
    <source>
        <dbReference type="SAM" id="MobiDB-lite"/>
    </source>
</evidence>
<organism evidence="3 4">
    <name type="scientific">Naasia aerilata</name>
    <dbReference type="NCBI Taxonomy" id="1162966"/>
    <lineage>
        <taxon>Bacteria</taxon>
        <taxon>Bacillati</taxon>
        <taxon>Actinomycetota</taxon>
        <taxon>Actinomycetes</taxon>
        <taxon>Micrococcales</taxon>
        <taxon>Microbacteriaceae</taxon>
        <taxon>Naasia</taxon>
    </lineage>
</organism>
<evidence type="ECO:0000313" key="3">
    <source>
        <dbReference type="EMBL" id="BDZ47279.1"/>
    </source>
</evidence>
<dbReference type="Proteomes" id="UP001321498">
    <property type="component" value="Chromosome"/>
</dbReference>
<gene>
    <name evidence="3" type="ORF">GCM10025866_31880</name>
</gene>
<name>A0ABM8GG23_9MICO</name>
<evidence type="ECO:0000259" key="2">
    <source>
        <dbReference type="Pfam" id="PF19187"/>
    </source>
</evidence>
<evidence type="ECO:0000313" key="4">
    <source>
        <dbReference type="Proteomes" id="UP001321498"/>
    </source>
</evidence>
<protein>
    <recommendedName>
        <fullName evidence="2">PafC HTH domain-containing protein</fullName>
    </recommendedName>
</protein>
<proteinExistence type="predicted"/>
<feature type="compositionally biased region" description="Low complexity" evidence="1">
    <location>
        <begin position="139"/>
        <end position="148"/>
    </location>
</feature>
<reference evidence="4" key="1">
    <citation type="journal article" date="2019" name="Int. J. Syst. Evol. Microbiol.">
        <title>The Global Catalogue of Microorganisms (GCM) 10K type strain sequencing project: providing services to taxonomists for standard genome sequencing and annotation.</title>
        <authorList>
            <consortium name="The Broad Institute Genomics Platform"/>
            <consortium name="The Broad Institute Genome Sequencing Center for Infectious Disease"/>
            <person name="Wu L."/>
            <person name="Ma J."/>
        </authorList>
    </citation>
    <scope>NUCLEOTIDE SEQUENCE [LARGE SCALE GENOMIC DNA]</scope>
    <source>
        <strain evidence="4">NBRC 108725</strain>
    </source>
</reference>
<dbReference type="EMBL" id="AP027731">
    <property type="protein sequence ID" value="BDZ47279.1"/>
    <property type="molecule type" value="Genomic_DNA"/>
</dbReference>
<feature type="compositionally biased region" description="Low complexity" evidence="1">
    <location>
        <begin position="159"/>
        <end position="169"/>
    </location>
</feature>
<feature type="compositionally biased region" description="Low complexity" evidence="1">
    <location>
        <begin position="185"/>
        <end position="199"/>
    </location>
</feature>
<keyword evidence="4" id="KW-1185">Reference proteome</keyword>
<dbReference type="InterPro" id="IPR043839">
    <property type="entry name" value="PafC_HTH"/>
</dbReference>
<feature type="domain" description="PafC HTH" evidence="2">
    <location>
        <begin position="10"/>
        <end position="131"/>
    </location>
</feature>
<sequence length="212" mass="22843">MSARPLQAQDKLAFLLSLVPYLIDHEQVSVAEAAKHFGVRDDEMRRAVELIAVSGLPGDSDAYLHNDLFDINWDEFEENDLIVLTHSVAIDESPRFSARETAALLAGLQYLSALPENADRAALASLMNKLARGPPPRRAPWWSPAPASTRTSRSCGMPSSRSIRSSSRTGMRRATPRPAPSIRCGSTRTTRTGTSGAGTMPARLSAPSGSTG</sequence>
<dbReference type="Pfam" id="PF19187">
    <property type="entry name" value="HTH_PafC"/>
    <property type="match status" value="1"/>
</dbReference>
<feature type="region of interest" description="Disordered" evidence="1">
    <location>
        <begin position="132"/>
        <end position="212"/>
    </location>
</feature>
<accession>A0ABM8GG23</accession>